<dbReference type="SUPFAM" id="SSF54001">
    <property type="entry name" value="Cysteine proteinases"/>
    <property type="match status" value="1"/>
</dbReference>
<evidence type="ECO:0000256" key="1">
    <source>
        <dbReference type="ARBA" id="ARBA00022729"/>
    </source>
</evidence>
<feature type="domain" description="LysM" evidence="4">
    <location>
        <begin position="244"/>
        <end position="288"/>
    </location>
</feature>
<evidence type="ECO:0000256" key="3">
    <source>
        <dbReference type="ARBA" id="ARBA00023316"/>
    </source>
</evidence>
<accession>A0A810Q9M7</accession>
<dbReference type="PANTHER" id="PTHR33734">
    <property type="entry name" value="LYSM DOMAIN-CONTAINING GPI-ANCHORED PROTEIN 2"/>
    <property type="match status" value="1"/>
</dbReference>
<dbReference type="Gene3D" id="3.10.350.10">
    <property type="entry name" value="LysM domain"/>
    <property type="match status" value="2"/>
</dbReference>
<dbReference type="SUPFAM" id="SSF54106">
    <property type="entry name" value="LysM domain"/>
    <property type="match status" value="2"/>
</dbReference>
<keyword evidence="2" id="KW-0378">Hydrolase</keyword>
<dbReference type="CDD" id="cd00118">
    <property type="entry name" value="LysM"/>
    <property type="match status" value="2"/>
</dbReference>
<organism evidence="5 6">
    <name type="scientific">Pusillibacter faecalis</name>
    <dbReference type="NCBI Taxonomy" id="2714358"/>
    <lineage>
        <taxon>Bacteria</taxon>
        <taxon>Bacillati</taxon>
        <taxon>Bacillota</taxon>
        <taxon>Clostridia</taxon>
        <taxon>Eubacteriales</taxon>
        <taxon>Oscillospiraceae</taxon>
        <taxon>Pusillibacter</taxon>
    </lineage>
</organism>
<dbReference type="GO" id="GO:0016787">
    <property type="term" value="F:hydrolase activity"/>
    <property type="evidence" value="ECO:0007669"/>
    <property type="project" value="UniProtKB-KW"/>
</dbReference>
<feature type="domain" description="LysM" evidence="4">
    <location>
        <begin position="195"/>
        <end position="239"/>
    </location>
</feature>
<protein>
    <recommendedName>
        <fullName evidence="4">LysM domain-containing protein</fullName>
    </recommendedName>
</protein>
<dbReference type="Pfam" id="PF05257">
    <property type="entry name" value="CHAP"/>
    <property type="match status" value="1"/>
</dbReference>
<dbReference type="PROSITE" id="PS51782">
    <property type="entry name" value="LYSM"/>
    <property type="match status" value="2"/>
</dbReference>
<dbReference type="InterPro" id="IPR007921">
    <property type="entry name" value="CHAP_dom"/>
</dbReference>
<sequence>MTGNELRRKVADIINAWDGATRGSAKHLEILNIYNNHKPLARGYRVQVGDAHCATTTSAAYIKAGIAEYTGTECGVGKYVEIAKKKGIWTENDAYTPKVGDACVYDWQDGANYAATDNTGATDHIGIVTKVGGGTFVVTEGNMNGGKVGKRTMKVNGRYIRGFITPDFDMIARKLGGTSGGTADKPTKPTTQAAGTYTVKSGDTLSRIAAKYGTTVAKLVEINGIKNPNLIRVGQVLRLPGGAVKYTVVAGDTLSRIAAKYGTTVAKLAADNGIKNPNLIHVGQVITINK</sequence>
<reference evidence="5" key="1">
    <citation type="submission" date="2020-09" db="EMBL/GenBank/DDBJ databases">
        <title>New species isolated from human feces.</title>
        <authorList>
            <person name="Kitahara M."/>
            <person name="Shigeno Y."/>
            <person name="Shime M."/>
            <person name="Matsumoto Y."/>
            <person name="Nakamura S."/>
            <person name="Motooka D."/>
            <person name="Fukuoka S."/>
            <person name="Nishikawa H."/>
            <person name="Benno Y."/>
        </authorList>
    </citation>
    <scope>NUCLEOTIDE SEQUENCE</scope>
    <source>
        <strain evidence="5">MM59</strain>
    </source>
</reference>
<dbReference type="PANTHER" id="PTHR33734:SF22">
    <property type="entry name" value="MEMBRANE-BOUND LYTIC MUREIN TRANSGLYCOSYLASE D"/>
    <property type="match status" value="1"/>
</dbReference>
<proteinExistence type="predicted"/>
<gene>
    <name evidence="5" type="ORF">MM59RIKEN_02760</name>
</gene>
<keyword evidence="1" id="KW-0732">Signal</keyword>
<dbReference type="GO" id="GO:0071555">
    <property type="term" value="P:cell wall organization"/>
    <property type="evidence" value="ECO:0007669"/>
    <property type="project" value="UniProtKB-KW"/>
</dbReference>
<dbReference type="RefSeq" id="WP_213542521.1">
    <property type="nucleotide sequence ID" value="NZ_AP023420.1"/>
</dbReference>
<dbReference type="InterPro" id="IPR038765">
    <property type="entry name" value="Papain-like_cys_pep_sf"/>
</dbReference>
<evidence type="ECO:0000259" key="4">
    <source>
        <dbReference type="PROSITE" id="PS51782"/>
    </source>
</evidence>
<dbReference type="Pfam" id="PF01476">
    <property type="entry name" value="LysM"/>
    <property type="match status" value="2"/>
</dbReference>
<keyword evidence="6" id="KW-1185">Reference proteome</keyword>
<evidence type="ECO:0000313" key="5">
    <source>
        <dbReference type="EMBL" id="BCK82957.1"/>
    </source>
</evidence>
<name>A0A810Q9M7_9FIRM</name>
<dbReference type="Proteomes" id="UP000679848">
    <property type="component" value="Chromosome"/>
</dbReference>
<keyword evidence="3" id="KW-0961">Cell wall biogenesis/degradation</keyword>
<dbReference type="EMBL" id="AP023420">
    <property type="protein sequence ID" value="BCK82957.1"/>
    <property type="molecule type" value="Genomic_DNA"/>
</dbReference>
<dbReference type="KEGG" id="pfaa:MM59RIKEN_02760"/>
<dbReference type="InterPro" id="IPR018392">
    <property type="entry name" value="LysM"/>
</dbReference>
<dbReference type="InterPro" id="IPR036779">
    <property type="entry name" value="LysM_dom_sf"/>
</dbReference>
<evidence type="ECO:0000256" key="2">
    <source>
        <dbReference type="ARBA" id="ARBA00022801"/>
    </source>
</evidence>
<evidence type="ECO:0000313" key="6">
    <source>
        <dbReference type="Proteomes" id="UP000679848"/>
    </source>
</evidence>
<dbReference type="SMART" id="SM00257">
    <property type="entry name" value="LysM"/>
    <property type="match status" value="2"/>
</dbReference>
<dbReference type="AlphaFoldDB" id="A0A810Q9M7"/>
<dbReference type="GO" id="GO:0008932">
    <property type="term" value="F:lytic endotransglycosylase activity"/>
    <property type="evidence" value="ECO:0007669"/>
    <property type="project" value="TreeGrafter"/>
</dbReference>